<dbReference type="OrthoDB" id="2827933at2759"/>
<name>A0A6A4GRV0_9AGAR</name>
<evidence type="ECO:0000313" key="2">
    <source>
        <dbReference type="Proteomes" id="UP000799118"/>
    </source>
</evidence>
<dbReference type="EMBL" id="ML769770">
    <property type="protein sequence ID" value="KAE9387955.1"/>
    <property type="molecule type" value="Genomic_DNA"/>
</dbReference>
<organism evidence="1 2">
    <name type="scientific">Gymnopus androsaceus JB14</name>
    <dbReference type="NCBI Taxonomy" id="1447944"/>
    <lineage>
        <taxon>Eukaryota</taxon>
        <taxon>Fungi</taxon>
        <taxon>Dikarya</taxon>
        <taxon>Basidiomycota</taxon>
        <taxon>Agaricomycotina</taxon>
        <taxon>Agaricomycetes</taxon>
        <taxon>Agaricomycetidae</taxon>
        <taxon>Agaricales</taxon>
        <taxon>Marasmiineae</taxon>
        <taxon>Omphalotaceae</taxon>
        <taxon>Gymnopus</taxon>
    </lineage>
</organism>
<dbReference type="Proteomes" id="UP000799118">
    <property type="component" value="Unassembled WGS sequence"/>
</dbReference>
<keyword evidence="2" id="KW-1185">Reference proteome</keyword>
<gene>
    <name evidence="1" type="ORF">BT96DRAFT_947968</name>
</gene>
<dbReference type="AlphaFoldDB" id="A0A6A4GRV0"/>
<sequence>MKGTIHENQITPKYYLGWVLPQHKIMKLCGNGTCNIANDDFLLNQVYYRKIPKSTKKNLKGIFPLPKCLPWKPLDEPLPLHPLSKTYVVVYLTSSQYPNKMKFFEDHREEVIRLFLEVIGLSLEKREEPKWHCVK</sequence>
<proteinExistence type="predicted"/>
<protein>
    <submittedName>
        <fullName evidence="1">Uncharacterized protein</fullName>
    </submittedName>
</protein>
<evidence type="ECO:0000313" key="1">
    <source>
        <dbReference type="EMBL" id="KAE9387955.1"/>
    </source>
</evidence>
<reference evidence="1" key="1">
    <citation type="journal article" date="2019" name="Environ. Microbiol.">
        <title>Fungal ecological strategies reflected in gene transcription - a case study of two litter decomposers.</title>
        <authorList>
            <person name="Barbi F."/>
            <person name="Kohler A."/>
            <person name="Barry K."/>
            <person name="Baskaran P."/>
            <person name="Daum C."/>
            <person name="Fauchery L."/>
            <person name="Ihrmark K."/>
            <person name="Kuo A."/>
            <person name="LaButti K."/>
            <person name="Lipzen A."/>
            <person name="Morin E."/>
            <person name="Grigoriev I.V."/>
            <person name="Henrissat B."/>
            <person name="Lindahl B."/>
            <person name="Martin F."/>
        </authorList>
    </citation>
    <scope>NUCLEOTIDE SEQUENCE</scope>
    <source>
        <strain evidence="1">JB14</strain>
    </source>
</reference>
<accession>A0A6A4GRV0</accession>